<feature type="domain" description="Thioredoxin" evidence="3">
    <location>
        <begin position="17"/>
        <end position="98"/>
    </location>
</feature>
<proteinExistence type="inferred from homology"/>
<evidence type="ECO:0000256" key="1">
    <source>
        <dbReference type="ARBA" id="ARBA00008987"/>
    </source>
</evidence>
<comment type="similarity">
    <text evidence="1">Belongs to the thioredoxin family.</text>
</comment>
<feature type="signal peptide" evidence="2">
    <location>
        <begin position="1"/>
        <end position="29"/>
    </location>
</feature>
<dbReference type="SUPFAM" id="SSF52833">
    <property type="entry name" value="Thioredoxin-like"/>
    <property type="match status" value="1"/>
</dbReference>
<dbReference type="PANTHER" id="PTHR43601:SF32">
    <property type="entry name" value="THIOREDOXIN-LIKE 2-2, CHLOROPLASTIC"/>
    <property type="match status" value="1"/>
</dbReference>
<dbReference type="Pfam" id="PF00085">
    <property type="entry name" value="Thioredoxin"/>
    <property type="match status" value="1"/>
</dbReference>
<dbReference type="AlphaFoldDB" id="A0A6V2Q7U8"/>
<sequence length="167" mass="19213">MLFLRAMHCDHWAVQFLQSILLLLPRFYAKWCKSCQKFGVKFRHLALEEADKLDPVDGKMIEKGRVRFAEVEFTANAKLCRAMKIKRLPYVHFYKACAGRLTHFSCGPAKFQKVVDQMNEYLAMSDEEIIFAATMDEGQSLGDELATVLQEQHHNQGLENLNAESNL</sequence>
<dbReference type="InterPro" id="IPR036249">
    <property type="entry name" value="Thioredoxin-like_sf"/>
</dbReference>
<dbReference type="CDD" id="cd02961">
    <property type="entry name" value="PDI_a_family"/>
    <property type="match status" value="1"/>
</dbReference>
<dbReference type="InterPro" id="IPR013766">
    <property type="entry name" value="Thioredoxin_domain"/>
</dbReference>
<protein>
    <recommendedName>
        <fullName evidence="3">Thioredoxin domain-containing protein</fullName>
    </recommendedName>
</protein>
<dbReference type="Gene3D" id="3.40.30.10">
    <property type="entry name" value="Glutaredoxin"/>
    <property type="match status" value="1"/>
</dbReference>
<dbReference type="GO" id="GO:0045454">
    <property type="term" value="P:cell redox homeostasis"/>
    <property type="evidence" value="ECO:0007669"/>
    <property type="project" value="TreeGrafter"/>
</dbReference>
<accession>A0A6V2Q7U8</accession>
<evidence type="ECO:0000259" key="3">
    <source>
        <dbReference type="Pfam" id="PF00085"/>
    </source>
</evidence>
<evidence type="ECO:0000313" key="4">
    <source>
        <dbReference type="EMBL" id="CAE4667035.1"/>
    </source>
</evidence>
<organism evidence="4">
    <name type="scientific">Ditylum brightwellii</name>
    <dbReference type="NCBI Taxonomy" id="49249"/>
    <lineage>
        <taxon>Eukaryota</taxon>
        <taxon>Sar</taxon>
        <taxon>Stramenopiles</taxon>
        <taxon>Ochrophyta</taxon>
        <taxon>Bacillariophyta</taxon>
        <taxon>Mediophyceae</taxon>
        <taxon>Lithodesmiophycidae</taxon>
        <taxon>Lithodesmiales</taxon>
        <taxon>Lithodesmiaceae</taxon>
        <taxon>Ditylum</taxon>
    </lineage>
</organism>
<evidence type="ECO:0000256" key="2">
    <source>
        <dbReference type="SAM" id="SignalP"/>
    </source>
</evidence>
<dbReference type="EMBL" id="HBNS01060257">
    <property type="protein sequence ID" value="CAE4667035.1"/>
    <property type="molecule type" value="Transcribed_RNA"/>
</dbReference>
<feature type="chain" id="PRO_5030160970" description="Thioredoxin domain-containing protein" evidence="2">
    <location>
        <begin position="30"/>
        <end position="167"/>
    </location>
</feature>
<reference evidence="4" key="1">
    <citation type="submission" date="2021-01" db="EMBL/GenBank/DDBJ databases">
        <authorList>
            <person name="Corre E."/>
            <person name="Pelletier E."/>
            <person name="Niang G."/>
            <person name="Scheremetjew M."/>
            <person name="Finn R."/>
            <person name="Kale V."/>
            <person name="Holt S."/>
            <person name="Cochrane G."/>
            <person name="Meng A."/>
            <person name="Brown T."/>
            <person name="Cohen L."/>
        </authorList>
    </citation>
    <scope>NUCLEOTIDE SEQUENCE</scope>
    <source>
        <strain evidence="4">GSO104</strain>
    </source>
</reference>
<name>A0A6V2Q7U8_9STRA</name>
<dbReference type="PANTHER" id="PTHR43601">
    <property type="entry name" value="THIOREDOXIN, MITOCHONDRIAL"/>
    <property type="match status" value="1"/>
</dbReference>
<keyword evidence="2" id="KW-0732">Signal</keyword>
<gene>
    <name evidence="4" type="ORF">DBRI00130_LOCUS43365</name>
</gene>